<feature type="region of interest" description="Disordered" evidence="9">
    <location>
        <begin position="538"/>
        <end position="574"/>
    </location>
</feature>
<keyword evidence="7" id="KW-0539">Nucleus</keyword>
<sequence>MEVEVVEADNGVNPNNDSSMAIDMAIPGGFEDENALMMDSSVETADLGEDWVSLFFDESYLNAMTTSGEVEQQFLPGSDAPAAAPGSIGNGIQISNRAGPRRALFRRPAALRAVPCSLAGWGTKIWRRWGSWLGGGEFDVQLRVTDPSAVAPDTSKAPIQAQEVNGGAEPASSVGKIATGARGSVERSDRKRRSWEREEAENGQQQSQCAQSEIDRKGSESGDGLGGEEDDEKRQARLMRNRESAQLSRQRKKVYVDELEGRLRTMAATIAELTATITHLTAENVNLRRQLGFFYQPARPAGGMPIMQYPGLVRPVYPGAPMPPVPIPRLKPQQSLTKTPKRAKSTREPGEKKKVKKVASLATAGVMGLLCITMLLGPFDWGSSTVSSGTTHIHVGNAQIRVGGRVLTSWNEEGVEDLRNMTPREPWADGGGGNIGHVNSAGAGGRNGVGGRARSRIDRRNGNILRRNFSAGTERVWQSCSECYSRRDEPRTAPNLVEKLVATNVSEQVSLIVPRNNRLIKVDGNLIIRAVMAGDKAAEDSGKEEHSSQEGENGRGQVKQDLSRSSRSPPTPADHRLIKAISTQAQEGGGIVVGERQSRNVGAIREDKNVQKPAYKSDALASVSATPTFSQLVLGSLAGLKDLSIDWETFEIMCAAIGFEFTDTSKDQEFVHNERTVFTASSPGKGTIQVGLHPEVVFTILPPSSGWRSFVDQGDPRNKTWLAPDSCEAGPHVPYALNVTFGFHEFLERPISLGEKFKYKRYDRCRRLLQCSGTFPSTVGGLRSRTSEFCLLIDPKENLQGAHLLVNNQSHVCVCQLRWESTMLNTTSVSIRLHPIPIGTENSNNKDKEDSWLYLLDPLVDIPGPSPKPMVGNLQQWVLDDYHPGPVLSTGMCTEVFRFDTSPTRTAPNTETSRGSSSVAEDQVSGVREEKTSAKTTEEPSTRKKRDPYAVPLPPIRRQDGNGTEPVVDKVFKGQQSDTEGHDASTMVVSVFTGPQDVSAEDSRTGGGPAKGLSQIFVVVLVDSVKYITYSCMLPPTGSQVHVVAS</sequence>
<feature type="region of interest" description="Disordered" evidence="9">
    <location>
        <begin position="327"/>
        <end position="354"/>
    </location>
</feature>
<comment type="similarity">
    <text evidence="3">Belongs to the bZIP family.</text>
</comment>
<feature type="region of interest" description="Disordered" evidence="9">
    <location>
        <begin position="149"/>
        <end position="253"/>
    </location>
</feature>
<keyword evidence="12" id="KW-1185">Reference proteome</keyword>
<feature type="region of interest" description="Disordered" evidence="9">
    <location>
        <begin position="901"/>
        <end position="965"/>
    </location>
</feature>
<dbReference type="GO" id="GO:0003700">
    <property type="term" value="F:DNA-binding transcription factor activity"/>
    <property type="evidence" value="ECO:0007669"/>
    <property type="project" value="InterPro"/>
</dbReference>
<evidence type="ECO:0000256" key="3">
    <source>
        <dbReference type="ARBA" id="ARBA00007163"/>
    </source>
</evidence>
<evidence type="ECO:0000313" key="11">
    <source>
        <dbReference type="EMBL" id="OAE28843.1"/>
    </source>
</evidence>
<evidence type="ECO:0000256" key="4">
    <source>
        <dbReference type="ARBA" id="ARBA00023015"/>
    </source>
</evidence>
<dbReference type="InterPro" id="IPR046347">
    <property type="entry name" value="bZIP_sf"/>
</dbReference>
<keyword evidence="8" id="KW-0175">Coiled coil</keyword>
<keyword evidence="6" id="KW-0804">Transcription</keyword>
<comment type="subcellular location">
    <subcellularLocation>
        <location evidence="2">Endoplasmic reticulum membrane</location>
        <topology evidence="2">Single-pass membrane protein</topology>
    </subcellularLocation>
    <subcellularLocation>
        <location evidence="1">Nucleus</location>
    </subcellularLocation>
</comment>
<protein>
    <recommendedName>
        <fullName evidence="10">BZIP domain-containing protein</fullName>
    </recommendedName>
</protein>
<dbReference type="SUPFAM" id="SSF57959">
    <property type="entry name" value="Leucine zipper domain"/>
    <property type="match status" value="1"/>
</dbReference>
<feature type="coiled-coil region" evidence="8">
    <location>
        <begin position="256"/>
        <end position="290"/>
    </location>
</feature>
<feature type="compositionally biased region" description="Polar residues" evidence="9">
    <location>
        <begin position="202"/>
        <end position="211"/>
    </location>
</feature>
<dbReference type="AlphaFoldDB" id="A0A176W866"/>
<feature type="compositionally biased region" description="Basic and acidic residues" evidence="9">
    <location>
        <begin position="232"/>
        <end position="243"/>
    </location>
</feature>
<evidence type="ECO:0000256" key="1">
    <source>
        <dbReference type="ARBA" id="ARBA00004123"/>
    </source>
</evidence>
<evidence type="ECO:0000256" key="5">
    <source>
        <dbReference type="ARBA" id="ARBA00023125"/>
    </source>
</evidence>
<dbReference type="GO" id="GO:0005789">
    <property type="term" value="C:endoplasmic reticulum membrane"/>
    <property type="evidence" value="ECO:0007669"/>
    <property type="project" value="UniProtKB-SubCell"/>
</dbReference>
<evidence type="ECO:0000259" key="10">
    <source>
        <dbReference type="PROSITE" id="PS50217"/>
    </source>
</evidence>
<dbReference type="PROSITE" id="PS50217">
    <property type="entry name" value="BZIP"/>
    <property type="match status" value="1"/>
</dbReference>
<evidence type="ECO:0000256" key="6">
    <source>
        <dbReference type="ARBA" id="ARBA00023163"/>
    </source>
</evidence>
<dbReference type="GO" id="GO:0003677">
    <property type="term" value="F:DNA binding"/>
    <property type="evidence" value="ECO:0007669"/>
    <property type="project" value="UniProtKB-KW"/>
</dbReference>
<name>A0A176W866_MARPO</name>
<evidence type="ECO:0000256" key="8">
    <source>
        <dbReference type="SAM" id="Coils"/>
    </source>
</evidence>
<feature type="compositionally biased region" description="Gly residues" evidence="9">
    <location>
        <begin position="442"/>
        <end position="451"/>
    </location>
</feature>
<feature type="compositionally biased region" description="Basic and acidic residues" evidence="9">
    <location>
        <begin position="927"/>
        <end position="942"/>
    </location>
</feature>
<dbReference type="CDD" id="cd14704">
    <property type="entry name" value="bZIP_HY5-like"/>
    <property type="match status" value="1"/>
</dbReference>
<dbReference type="Proteomes" id="UP000077202">
    <property type="component" value="Unassembled WGS sequence"/>
</dbReference>
<dbReference type="InterPro" id="IPR004827">
    <property type="entry name" value="bZIP"/>
</dbReference>
<gene>
    <name evidence="11" type="ORF">AXG93_684s1220</name>
</gene>
<proteinExistence type="inferred from homology"/>
<keyword evidence="5" id="KW-0238">DNA-binding</keyword>
<evidence type="ECO:0000256" key="7">
    <source>
        <dbReference type="ARBA" id="ARBA00023242"/>
    </source>
</evidence>
<dbReference type="PANTHER" id="PTHR47416">
    <property type="entry name" value="BASIC-LEUCINE ZIPPER TRANSCRIPTION FACTOR F-RELATED"/>
    <property type="match status" value="1"/>
</dbReference>
<feature type="domain" description="BZIP" evidence="10">
    <location>
        <begin position="231"/>
        <end position="291"/>
    </location>
</feature>
<organism evidence="11 12">
    <name type="scientific">Marchantia polymorpha subsp. ruderalis</name>
    <dbReference type="NCBI Taxonomy" id="1480154"/>
    <lineage>
        <taxon>Eukaryota</taxon>
        <taxon>Viridiplantae</taxon>
        <taxon>Streptophyta</taxon>
        <taxon>Embryophyta</taxon>
        <taxon>Marchantiophyta</taxon>
        <taxon>Marchantiopsida</taxon>
        <taxon>Marchantiidae</taxon>
        <taxon>Marchantiales</taxon>
        <taxon>Marchantiaceae</taxon>
        <taxon>Marchantia</taxon>
    </lineage>
</organism>
<feature type="compositionally biased region" description="Basic and acidic residues" evidence="9">
    <location>
        <begin position="538"/>
        <end position="553"/>
    </location>
</feature>
<evidence type="ECO:0000256" key="9">
    <source>
        <dbReference type="SAM" id="MobiDB-lite"/>
    </source>
</evidence>
<evidence type="ECO:0000313" key="12">
    <source>
        <dbReference type="Proteomes" id="UP000077202"/>
    </source>
</evidence>
<evidence type="ECO:0000256" key="2">
    <source>
        <dbReference type="ARBA" id="ARBA00004389"/>
    </source>
</evidence>
<keyword evidence="4" id="KW-0805">Transcription regulation</keyword>
<dbReference type="EMBL" id="LVLJ01001645">
    <property type="protein sequence ID" value="OAE28843.1"/>
    <property type="molecule type" value="Genomic_DNA"/>
</dbReference>
<dbReference type="PANTHER" id="PTHR47416:SF3">
    <property type="entry name" value="BZIP TRANSCRIPTION FACTOR 17-RELATED"/>
    <property type="match status" value="1"/>
</dbReference>
<dbReference type="Gene3D" id="1.20.5.170">
    <property type="match status" value="1"/>
</dbReference>
<comment type="caution">
    <text evidence="11">The sequence shown here is derived from an EMBL/GenBank/DDBJ whole genome shotgun (WGS) entry which is preliminary data.</text>
</comment>
<dbReference type="Pfam" id="PF00170">
    <property type="entry name" value="bZIP_1"/>
    <property type="match status" value="1"/>
</dbReference>
<dbReference type="SMART" id="SM00338">
    <property type="entry name" value="BRLZ"/>
    <property type="match status" value="1"/>
</dbReference>
<accession>A0A176W866</accession>
<feature type="region of interest" description="Disordered" evidence="9">
    <location>
        <begin position="430"/>
        <end position="455"/>
    </location>
</feature>
<dbReference type="GO" id="GO:0005634">
    <property type="term" value="C:nucleus"/>
    <property type="evidence" value="ECO:0007669"/>
    <property type="project" value="UniProtKB-SubCell"/>
</dbReference>
<feature type="compositionally biased region" description="Polar residues" evidence="9">
    <location>
        <begin position="901"/>
        <end position="920"/>
    </location>
</feature>
<reference evidence="11" key="1">
    <citation type="submission" date="2016-03" db="EMBL/GenBank/DDBJ databases">
        <title>Mechanisms controlling the formation of the plant cell surface in tip-growing cells are functionally conserved among land plants.</title>
        <authorList>
            <person name="Honkanen S."/>
            <person name="Jones V.A."/>
            <person name="Morieri G."/>
            <person name="Champion C."/>
            <person name="Hetherington A.J."/>
            <person name="Kelly S."/>
            <person name="Saint-Marcoux D."/>
            <person name="Proust H."/>
            <person name="Prescott H."/>
            <person name="Dolan L."/>
        </authorList>
    </citation>
    <scope>NUCLEOTIDE SEQUENCE [LARGE SCALE GENOMIC DNA]</scope>
    <source>
        <tissue evidence="11">Whole gametophyte</tissue>
    </source>
</reference>